<evidence type="ECO:0000259" key="9">
    <source>
        <dbReference type="Pfam" id="PF13237"/>
    </source>
</evidence>
<keyword evidence="3" id="KW-0479">Metal-binding</keyword>
<feature type="domain" description="4Fe-4S ferredoxin-type" evidence="8">
    <location>
        <begin position="420"/>
        <end position="442"/>
    </location>
</feature>
<dbReference type="Gene3D" id="3.30.70.20">
    <property type="match status" value="1"/>
</dbReference>
<evidence type="ECO:0000256" key="6">
    <source>
        <dbReference type="ARBA" id="ARBA00023014"/>
    </source>
</evidence>
<evidence type="ECO:0000313" key="11">
    <source>
        <dbReference type="Proteomes" id="UP001063698"/>
    </source>
</evidence>
<sequence length="521" mass="58344">MVADGVKKNKYVQKVVKFIEGRPKRGRYTYLRRFFQLAILFLFSTQLVFNGYWIEGSLASSRVLTVMALFPLAVLGLYYMYKGMKEISDVYRKEYFIGRIGFIILVIGLALAFFYLFQGVEPTLMLKVVKRVEGKQVVHYVTNWPLIITSSLLTAGIIVMLVSIWHLGHRGGHLVHVVLQAMPIYLAMAIAASFLLNTPLVILGSLAVVNAFLAMALFSFYVNKRTTDPKLAKASKDFATAFGIAAIGVGIATVVFGVAGAQSFATFKYPMMDPIAWLEHAVADRGFTVESVVAVLVVVFLYSVLGRFFCGWVCPMDLLFSIFEKKLNMPRDPPQIRFHKPTKAEKIVPIIAIAAYLVLSYIFALPFFTTMSPVAGATKFGEFLIGVLYDIPGATIGTAIAFGWITAYALIINIIAEKVFKIKRFWCKYVCPIGNFYGFIMNKFSPFRLKVSYPEKCTKCNLCSMACPMSIDLVDYIVKGKDIMDHRCFHCGRCAEVCPFGVLELGFRLRQPKENEEKGGQ</sequence>
<feature type="transmembrane region" description="Helical" evidence="7">
    <location>
        <begin position="100"/>
        <end position="117"/>
    </location>
</feature>
<keyword evidence="11" id="KW-1185">Reference proteome</keyword>
<evidence type="ECO:0000256" key="2">
    <source>
        <dbReference type="ARBA" id="ARBA00022485"/>
    </source>
</evidence>
<keyword evidence="2" id="KW-0004">4Fe-4S</keyword>
<dbReference type="KEGG" id="ipc:IPA_00900"/>
<keyword evidence="7" id="KW-0812">Transmembrane</keyword>
<feature type="transmembrane region" description="Helical" evidence="7">
    <location>
        <begin position="34"/>
        <end position="53"/>
    </location>
</feature>
<feature type="transmembrane region" description="Helical" evidence="7">
    <location>
        <begin position="242"/>
        <end position="265"/>
    </location>
</feature>
<name>A0A977PK91_9CREN</name>
<keyword evidence="4" id="KW-0249">Electron transport</keyword>
<feature type="transmembrane region" description="Helical" evidence="7">
    <location>
        <begin position="137"/>
        <end position="162"/>
    </location>
</feature>
<dbReference type="InterPro" id="IPR017896">
    <property type="entry name" value="4Fe4S_Fe-S-bd"/>
</dbReference>
<evidence type="ECO:0000256" key="3">
    <source>
        <dbReference type="ARBA" id="ARBA00022723"/>
    </source>
</evidence>
<keyword evidence="5" id="KW-0408">Iron</keyword>
<evidence type="ECO:0000256" key="1">
    <source>
        <dbReference type="ARBA" id="ARBA00022448"/>
    </source>
</evidence>
<keyword evidence="6" id="KW-0411">Iron-sulfur</keyword>
<feature type="transmembrane region" description="Helical" evidence="7">
    <location>
        <begin position="174"/>
        <end position="196"/>
    </location>
</feature>
<feature type="domain" description="4Fe-4S ferredoxin-type" evidence="9">
    <location>
        <begin position="453"/>
        <end position="499"/>
    </location>
</feature>
<evidence type="ECO:0000259" key="8">
    <source>
        <dbReference type="Pfam" id="PF12801"/>
    </source>
</evidence>
<dbReference type="Proteomes" id="UP001063698">
    <property type="component" value="Chromosome"/>
</dbReference>
<dbReference type="PROSITE" id="PS00198">
    <property type="entry name" value="4FE4S_FER_1"/>
    <property type="match status" value="2"/>
</dbReference>
<evidence type="ECO:0000256" key="5">
    <source>
        <dbReference type="ARBA" id="ARBA00023004"/>
    </source>
</evidence>
<organism evidence="10 11">
    <name type="scientific">Ignicoccus pacificus DSM 13166</name>
    <dbReference type="NCBI Taxonomy" id="940294"/>
    <lineage>
        <taxon>Archaea</taxon>
        <taxon>Thermoproteota</taxon>
        <taxon>Thermoprotei</taxon>
        <taxon>Desulfurococcales</taxon>
        <taxon>Desulfurococcaceae</taxon>
        <taxon>Ignicoccus</taxon>
    </lineage>
</organism>
<proteinExistence type="predicted"/>
<dbReference type="AlphaFoldDB" id="A0A977PK91"/>
<evidence type="ECO:0000256" key="7">
    <source>
        <dbReference type="SAM" id="Phobius"/>
    </source>
</evidence>
<keyword evidence="7" id="KW-0472">Membrane</keyword>
<keyword evidence="7" id="KW-1133">Transmembrane helix</keyword>
<dbReference type="GO" id="GO:0005886">
    <property type="term" value="C:plasma membrane"/>
    <property type="evidence" value="ECO:0007669"/>
    <property type="project" value="TreeGrafter"/>
</dbReference>
<dbReference type="InterPro" id="IPR017900">
    <property type="entry name" value="4Fe4S_Fe_S_CS"/>
</dbReference>
<dbReference type="Pfam" id="PF12801">
    <property type="entry name" value="Fer4_5"/>
    <property type="match status" value="2"/>
</dbReference>
<dbReference type="PANTHER" id="PTHR30176">
    <property type="entry name" value="FERREDOXIN-TYPE PROTEIN NAPH"/>
    <property type="match status" value="1"/>
</dbReference>
<evidence type="ECO:0000313" key="10">
    <source>
        <dbReference type="EMBL" id="UXD21179.1"/>
    </source>
</evidence>
<evidence type="ECO:0000256" key="4">
    <source>
        <dbReference type="ARBA" id="ARBA00022982"/>
    </source>
</evidence>
<feature type="transmembrane region" description="Helical" evidence="7">
    <location>
        <begin position="292"/>
        <end position="320"/>
    </location>
</feature>
<dbReference type="SUPFAM" id="SSF54862">
    <property type="entry name" value="4Fe-4S ferredoxins"/>
    <property type="match status" value="1"/>
</dbReference>
<feature type="domain" description="4Fe-4S ferredoxin-type" evidence="8">
    <location>
        <begin position="291"/>
        <end position="328"/>
    </location>
</feature>
<feature type="transmembrane region" description="Helical" evidence="7">
    <location>
        <begin position="347"/>
        <end position="371"/>
    </location>
</feature>
<reference evidence="10" key="1">
    <citation type="submission" date="2013-11" db="EMBL/GenBank/DDBJ databases">
        <title>Comparative genomics of Ignicoccus.</title>
        <authorList>
            <person name="Podar M."/>
        </authorList>
    </citation>
    <scope>NUCLEOTIDE SEQUENCE</scope>
    <source>
        <strain evidence="10">DSM 13166</strain>
    </source>
</reference>
<feature type="transmembrane region" description="Helical" evidence="7">
    <location>
        <begin position="202"/>
        <end position="222"/>
    </location>
</feature>
<dbReference type="Pfam" id="PF13237">
    <property type="entry name" value="Fer4_10"/>
    <property type="match status" value="1"/>
</dbReference>
<dbReference type="GO" id="GO:0051539">
    <property type="term" value="F:4 iron, 4 sulfur cluster binding"/>
    <property type="evidence" value="ECO:0007669"/>
    <property type="project" value="UniProtKB-KW"/>
</dbReference>
<dbReference type="InterPro" id="IPR051684">
    <property type="entry name" value="Electron_Trans/Redox"/>
</dbReference>
<feature type="transmembrane region" description="Helical" evidence="7">
    <location>
        <begin position="391"/>
        <end position="416"/>
    </location>
</feature>
<dbReference type="EMBL" id="CP006868">
    <property type="protein sequence ID" value="UXD21179.1"/>
    <property type="molecule type" value="Genomic_DNA"/>
</dbReference>
<keyword evidence="1" id="KW-0813">Transport</keyword>
<gene>
    <name evidence="10" type="ORF">IPA_00900</name>
</gene>
<protein>
    <submittedName>
        <fullName evidence="10">Polyferredoxin</fullName>
    </submittedName>
</protein>
<dbReference type="GO" id="GO:0046872">
    <property type="term" value="F:metal ion binding"/>
    <property type="evidence" value="ECO:0007669"/>
    <property type="project" value="UniProtKB-KW"/>
</dbReference>
<dbReference type="GO" id="GO:0016491">
    <property type="term" value="F:oxidoreductase activity"/>
    <property type="evidence" value="ECO:0007669"/>
    <property type="project" value="UniProtKB-ARBA"/>
</dbReference>
<accession>A0A977PK91</accession>
<dbReference type="PANTHER" id="PTHR30176:SF3">
    <property type="entry name" value="FERREDOXIN-TYPE PROTEIN NAPH"/>
    <property type="match status" value="1"/>
</dbReference>
<feature type="transmembrane region" description="Helical" evidence="7">
    <location>
        <begin position="59"/>
        <end position="79"/>
    </location>
</feature>